<sequence length="93" mass="10213">MLCSSSQQVLGRKTGTASVHKVSIKIDETDGSKPLQISHEPPLPACDSKLMERAMKIDHLSVEKLLIDSVHARSHQKLQELKAILKSSNPSDN</sequence>
<dbReference type="GO" id="GO:0070847">
    <property type="term" value="C:core mediator complex"/>
    <property type="evidence" value="ECO:0007669"/>
    <property type="project" value="TreeGrafter"/>
</dbReference>
<dbReference type="EMBL" id="MU541383">
    <property type="protein sequence ID" value="KAI5628795.1"/>
    <property type="molecule type" value="Genomic_DNA"/>
</dbReference>
<feature type="domain" description="Mediator of RNA polymerase II transcription subunit 14 RM2" evidence="1">
    <location>
        <begin position="8"/>
        <end position="60"/>
    </location>
</feature>
<evidence type="ECO:0000259" key="1">
    <source>
        <dbReference type="Pfam" id="PF22981"/>
    </source>
</evidence>
<dbReference type="InterPro" id="IPR055113">
    <property type="entry name" value="Med14_RM2"/>
</dbReference>
<dbReference type="PANTHER" id="PTHR12809:SF2">
    <property type="entry name" value="MEDIATOR OF RNA POLYMERASE II TRANSCRIPTION SUBUNIT 14"/>
    <property type="match status" value="1"/>
</dbReference>
<dbReference type="Proteomes" id="UP001205998">
    <property type="component" value="Unassembled WGS sequence"/>
</dbReference>
<dbReference type="GO" id="GO:0016592">
    <property type="term" value="C:mediator complex"/>
    <property type="evidence" value="ECO:0007669"/>
    <property type="project" value="InterPro"/>
</dbReference>
<feature type="non-terminal residue" evidence="2">
    <location>
        <position position="93"/>
    </location>
</feature>
<dbReference type="GO" id="GO:0006357">
    <property type="term" value="P:regulation of transcription by RNA polymerase II"/>
    <property type="evidence" value="ECO:0007669"/>
    <property type="project" value="InterPro"/>
</dbReference>
<name>A0AAD5FTQ6_SILAS</name>
<dbReference type="AlphaFoldDB" id="A0AAD5FTQ6"/>
<dbReference type="PANTHER" id="PTHR12809">
    <property type="entry name" value="MEDIATOR COMPLEX SUBUNIT"/>
    <property type="match status" value="1"/>
</dbReference>
<reference evidence="2" key="1">
    <citation type="submission" date="2018-07" db="EMBL/GenBank/DDBJ databases">
        <title>Comparative genomics of catfishes provides insights into carnivory and benthic adaptation.</title>
        <authorList>
            <person name="Zhang Y."/>
            <person name="Wang D."/>
            <person name="Peng Z."/>
            <person name="Zheng S."/>
            <person name="Shao F."/>
            <person name="Tao W."/>
        </authorList>
    </citation>
    <scope>NUCLEOTIDE SEQUENCE</scope>
    <source>
        <strain evidence="2">Chongqing</strain>
    </source>
</reference>
<keyword evidence="3" id="KW-1185">Reference proteome</keyword>
<accession>A0AAD5FTQ6</accession>
<comment type="caution">
    <text evidence="2">The sequence shown here is derived from an EMBL/GenBank/DDBJ whole genome shotgun (WGS) entry which is preliminary data.</text>
</comment>
<dbReference type="GO" id="GO:0003712">
    <property type="term" value="F:transcription coregulator activity"/>
    <property type="evidence" value="ECO:0007669"/>
    <property type="project" value="InterPro"/>
</dbReference>
<dbReference type="InterPro" id="IPR013947">
    <property type="entry name" value="Mediator_Med14"/>
</dbReference>
<evidence type="ECO:0000313" key="3">
    <source>
        <dbReference type="Proteomes" id="UP001205998"/>
    </source>
</evidence>
<organism evidence="2 3">
    <name type="scientific">Silurus asotus</name>
    <name type="common">Amur catfish</name>
    <name type="synonym">Parasilurus asotus</name>
    <dbReference type="NCBI Taxonomy" id="30991"/>
    <lineage>
        <taxon>Eukaryota</taxon>
        <taxon>Metazoa</taxon>
        <taxon>Chordata</taxon>
        <taxon>Craniata</taxon>
        <taxon>Vertebrata</taxon>
        <taxon>Euteleostomi</taxon>
        <taxon>Actinopterygii</taxon>
        <taxon>Neopterygii</taxon>
        <taxon>Teleostei</taxon>
        <taxon>Ostariophysi</taxon>
        <taxon>Siluriformes</taxon>
        <taxon>Siluridae</taxon>
        <taxon>Silurus</taxon>
    </lineage>
</organism>
<protein>
    <submittedName>
        <fullName evidence="2">Mediator of RNA polymerase II transcription subunit 14 isoform X1</fullName>
    </submittedName>
</protein>
<evidence type="ECO:0000313" key="2">
    <source>
        <dbReference type="EMBL" id="KAI5628795.1"/>
    </source>
</evidence>
<proteinExistence type="predicted"/>
<gene>
    <name evidence="2" type="ORF">C0J50_12750</name>
</gene>
<dbReference type="Pfam" id="PF22981">
    <property type="entry name" value="RM2_Med14"/>
    <property type="match status" value="1"/>
</dbReference>